<protein>
    <recommendedName>
        <fullName evidence="12">CDP-diacylglycerol--inositol 3-phosphatidyltransferase</fullName>
    </recommendedName>
</protein>
<dbReference type="GO" id="GO:0008654">
    <property type="term" value="P:phospholipid biosynthetic process"/>
    <property type="evidence" value="ECO:0007669"/>
    <property type="project" value="InterPro"/>
</dbReference>
<evidence type="ECO:0008006" key="12">
    <source>
        <dbReference type="Google" id="ProtNLM"/>
    </source>
</evidence>
<keyword evidence="2 8" id="KW-0808">Transferase</keyword>
<keyword evidence="11" id="KW-1185">Reference proteome</keyword>
<name>A0A8W8KB54_MAGGI</name>
<evidence type="ECO:0000313" key="10">
    <source>
        <dbReference type="EnsemblMetazoa" id="G22864.1:cds"/>
    </source>
</evidence>
<dbReference type="EnsemblMetazoa" id="G22864.1">
    <property type="protein sequence ID" value="G22864.1:cds"/>
    <property type="gene ID" value="G22864"/>
</dbReference>
<accession>A0A8W8KB54</accession>
<comment type="subcellular location">
    <subcellularLocation>
        <location evidence="1">Membrane</location>
        <topology evidence="1">Multi-pass membrane protein</topology>
    </subcellularLocation>
</comment>
<evidence type="ECO:0000256" key="9">
    <source>
        <dbReference type="SAM" id="Phobius"/>
    </source>
</evidence>
<dbReference type="GO" id="GO:0016780">
    <property type="term" value="F:phosphotransferase activity, for other substituted phosphate groups"/>
    <property type="evidence" value="ECO:0007669"/>
    <property type="project" value="InterPro"/>
</dbReference>
<evidence type="ECO:0000256" key="3">
    <source>
        <dbReference type="ARBA" id="ARBA00022692"/>
    </source>
</evidence>
<dbReference type="PANTHER" id="PTHR15362">
    <property type="entry name" value="PHOSPHATIDYLINOSITOL SYNTHASE"/>
    <property type="match status" value="1"/>
</dbReference>
<dbReference type="Gene3D" id="1.20.120.1760">
    <property type="match status" value="1"/>
</dbReference>
<feature type="transmembrane region" description="Helical" evidence="9">
    <location>
        <begin position="81"/>
        <end position="99"/>
    </location>
</feature>
<reference evidence="10" key="1">
    <citation type="submission" date="2022-08" db="UniProtKB">
        <authorList>
            <consortium name="EnsemblMetazoa"/>
        </authorList>
    </citation>
    <scope>IDENTIFICATION</scope>
    <source>
        <strain evidence="10">05x7-T-G4-1.051#20</strain>
    </source>
</reference>
<dbReference type="PROSITE" id="PS00379">
    <property type="entry name" value="CDP_ALCOHOL_P_TRANSF"/>
    <property type="match status" value="1"/>
</dbReference>
<evidence type="ECO:0000256" key="5">
    <source>
        <dbReference type="ARBA" id="ARBA00023098"/>
    </source>
</evidence>
<dbReference type="OrthoDB" id="10251079at2759"/>
<dbReference type="Pfam" id="PF01066">
    <property type="entry name" value="CDP-OH_P_transf"/>
    <property type="match status" value="1"/>
</dbReference>
<evidence type="ECO:0000256" key="7">
    <source>
        <dbReference type="ARBA" id="ARBA00023264"/>
    </source>
</evidence>
<proteinExistence type="inferred from homology"/>
<keyword evidence="3 9" id="KW-0812">Transmembrane</keyword>
<evidence type="ECO:0000256" key="4">
    <source>
        <dbReference type="ARBA" id="ARBA00022989"/>
    </source>
</evidence>
<dbReference type="InterPro" id="IPR043130">
    <property type="entry name" value="CDP-OH_PTrfase_TM_dom"/>
</dbReference>
<dbReference type="PANTHER" id="PTHR15362:SF13">
    <property type="entry name" value="SI:CH1073-145M9.1"/>
    <property type="match status" value="1"/>
</dbReference>
<evidence type="ECO:0000256" key="1">
    <source>
        <dbReference type="ARBA" id="ARBA00004141"/>
    </source>
</evidence>
<dbReference type="OMA" id="MTEAYFI"/>
<evidence type="ECO:0000313" key="11">
    <source>
        <dbReference type="Proteomes" id="UP000005408"/>
    </source>
</evidence>
<keyword evidence="7" id="KW-1208">Phospholipid metabolism</keyword>
<evidence type="ECO:0000256" key="2">
    <source>
        <dbReference type="ARBA" id="ARBA00022679"/>
    </source>
</evidence>
<feature type="transmembrane region" description="Helical" evidence="9">
    <location>
        <begin position="128"/>
        <end position="145"/>
    </location>
</feature>
<evidence type="ECO:0000256" key="6">
    <source>
        <dbReference type="ARBA" id="ARBA00023136"/>
    </source>
</evidence>
<organism evidence="10 11">
    <name type="scientific">Magallana gigas</name>
    <name type="common">Pacific oyster</name>
    <name type="synonym">Crassostrea gigas</name>
    <dbReference type="NCBI Taxonomy" id="29159"/>
    <lineage>
        <taxon>Eukaryota</taxon>
        <taxon>Metazoa</taxon>
        <taxon>Spiralia</taxon>
        <taxon>Lophotrochozoa</taxon>
        <taxon>Mollusca</taxon>
        <taxon>Bivalvia</taxon>
        <taxon>Autobranchia</taxon>
        <taxon>Pteriomorphia</taxon>
        <taxon>Ostreida</taxon>
        <taxon>Ostreoidea</taxon>
        <taxon>Ostreidae</taxon>
        <taxon>Magallana</taxon>
    </lineage>
</organism>
<keyword evidence="6 9" id="KW-0472">Membrane</keyword>
<keyword evidence="4 9" id="KW-1133">Transmembrane helix</keyword>
<sequence>MGYDVLIFVPNVIGYVRLILFGASIPFFEQPVWFLTLYGISVSLDGFDGYFARKLNQTSKFGAWFDVVIDLVSRGGLWCMLYKYGYFIILVEWLTFLATHSRGPDWKTTDEEFPYLCKLVMANGFRTPLGVIAISGVHGLPIALYCQQFSFMAPAILNTIILILILGRILALRVEVFYIQCHLKNLLLSEENSQPVNTD</sequence>
<comment type="similarity">
    <text evidence="8">Belongs to the CDP-alcohol phosphatidyltransferase class-I family.</text>
</comment>
<feature type="transmembrane region" description="Helical" evidence="9">
    <location>
        <begin position="151"/>
        <end position="171"/>
    </location>
</feature>
<dbReference type="InterPro" id="IPR048254">
    <property type="entry name" value="CDP_ALCOHOL_P_TRANSF_CS"/>
</dbReference>
<dbReference type="AlphaFoldDB" id="A0A8W8KB54"/>
<dbReference type="InterPro" id="IPR000462">
    <property type="entry name" value="CDP-OH_P_trans"/>
</dbReference>
<dbReference type="GO" id="GO:0016020">
    <property type="term" value="C:membrane"/>
    <property type="evidence" value="ECO:0007669"/>
    <property type="project" value="UniProtKB-SubCell"/>
</dbReference>
<feature type="transmembrane region" description="Helical" evidence="9">
    <location>
        <begin position="7"/>
        <end position="28"/>
    </location>
</feature>
<dbReference type="Proteomes" id="UP000005408">
    <property type="component" value="Unassembled WGS sequence"/>
</dbReference>
<keyword evidence="5" id="KW-0443">Lipid metabolism</keyword>
<evidence type="ECO:0000256" key="8">
    <source>
        <dbReference type="RuleBase" id="RU003750"/>
    </source>
</evidence>